<evidence type="ECO:0000256" key="3">
    <source>
        <dbReference type="ARBA" id="ARBA00023002"/>
    </source>
</evidence>
<feature type="domain" description="Pyrroline-5-carboxylate reductase dimerisation" evidence="6">
    <location>
        <begin position="159"/>
        <end position="263"/>
    </location>
</feature>
<dbReference type="InterPro" id="IPR000304">
    <property type="entry name" value="Pyrroline-COOH_reductase"/>
</dbReference>
<dbReference type="EMBL" id="QDKL01000002">
    <property type="protein sequence ID" value="RZF21491.1"/>
    <property type="molecule type" value="Genomic_DNA"/>
</dbReference>
<evidence type="ECO:0000259" key="6">
    <source>
        <dbReference type="Pfam" id="PF14748"/>
    </source>
</evidence>
<dbReference type="HAMAP" id="MF_01925">
    <property type="entry name" value="P5C_reductase"/>
    <property type="match status" value="1"/>
</dbReference>
<evidence type="ECO:0000256" key="2">
    <source>
        <dbReference type="ARBA" id="ARBA00022857"/>
    </source>
</evidence>
<comment type="pathway">
    <text evidence="4">Amino-acid biosynthesis; L-proline biosynthesis; L-proline from L-glutamate 5-semialdehyde: step 1/1.</text>
</comment>
<proteinExistence type="inferred from homology"/>
<evidence type="ECO:0000256" key="4">
    <source>
        <dbReference type="HAMAP-Rule" id="MF_01925"/>
    </source>
</evidence>
<comment type="subcellular location">
    <subcellularLocation>
        <location evidence="4">Cytoplasm</location>
    </subcellularLocation>
</comment>
<dbReference type="PIRSF" id="PIRSF000193">
    <property type="entry name" value="Pyrrol-5-carb_rd"/>
    <property type="match status" value="1"/>
</dbReference>
<dbReference type="Gene3D" id="1.10.3730.10">
    <property type="entry name" value="ProC C-terminal domain-like"/>
    <property type="match status" value="1"/>
</dbReference>
<comment type="catalytic activity">
    <reaction evidence="4">
        <text>L-proline + NAD(+) = (S)-1-pyrroline-5-carboxylate + NADH + 2 H(+)</text>
        <dbReference type="Rhea" id="RHEA:14105"/>
        <dbReference type="ChEBI" id="CHEBI:15378"/>
        <dbReference type="ChEBI" id="CHEBI:17388"/>
        <dbReference type="ChEBI" id="CHEBI:57540"/>
        <dbReference type="ChEBI" id="CHEBI:57945"/>
        <dbReference type="ChEBI" id="CHEBI:60039"/>
        <dbReference type="EC" id="1.5.1.2"/>
    </reaction>
</comment>
<accession>A0ABY0IEX3</accession>
<keyword evidence="4" id="KW-0641">Proline biosynthesis</keyword>
<protein>
    <recommendedName>
        <fullName evidence="4">Pyrroline-5-carboxylate reductase</fullName>
        <shortName evidence="4">P5C reductase</shortName>
        <shortName evidence="4">P5CR</shortName>
        <ecNumber evidence="4">1.5.1.2</ecNumber>
    </recommendedName>
    <alternativeName>
        <fullName evidence="4">PCA reductase</fullName>
    </alternativeName>
</protein>
<dbReference type="PANTHER" id="PTHR11645:SF0">
    <property type="entry name" value="PYRROLINE-5-CARBOXYLATE REDUCTASE 3"/>
    <property type="match status" value="1"/>
</dbReference>
<evidence type="ECO:0000313" key="7">
    <source>
        <dbReference type="EMBL" id="RZF21491.1"/>
    </source>
</evidence>
<dbReference type="InterPro" id="IPR028939">
    <property type="entry name" value="P5C_Rdtase_cat_N"/>
</dbReference>
<comment type="function">
    <text evidence="4">Catalyzes the reduction of 1-pyrroline-5-carboxylate (PCA) to L-proline.</text>
</comment>
<dbReference type="EC" id="1.5.1.2" evidence="4"/>
<comment type="catalytic activity">
    <reaction evidence="4">
        <text>L-proline + NADP(+) = (S)-1-pyrroline-5-carboxylate + NADPH + 2 H(+)</text>
        <dbReference type="Rhea" id="RHEA:14109"/>
        <dbReference type="ChEBI" id="CHEBI:15378"/>
        <dbReference type="ChEBI" id="CHEBI:17388"/>
        <dbReference type="ChEBI" id="CHEBI:57783"/>
        <dbReference type="ChEBI" id="CHEBI:58349"/>
        <dbReference type="ChEBI" id="CHEBI:60039"/>
        <dbReference type="EC" id="1.5.1.2"/>
    </reaction>
</comment>
<keyword evidence="4" id="KW-0963">Cytoplasm</keyword>
<sequence length="268" mass="29312">MKKIAVIGCGNMAGAVVRAMNDSNKEGVEFLTFTPSKTRAIELAKEVGGSVLENLEDVAKADYIMVGCKPQQFSELAKMLEGVDLSEKVIISIMAGIGQLKVSELLSAPKVIRLMPSLPMEHGEGICLLHYSPAVEDSEKDFLSTILKKNSMLFELENEDAFDQVTVVSASGPAYIYYFMAAMEKTLGEWGVKKEDQRALVAQLFRGSAKSALQKSDMDLEDMIGQVTSKKGVTIEAIDRFRRDELSSGIQAGLEQAANRSFEIKKSL</sequence>
<name>A0ABY0IEX3_9BACT</name>
<dbReference type="InterPro" id="IPR036291">
    <property type="entry name" value="NAD(P)-bd_dom_sf"/>
</dbReference>
<evidence type="ECO:0000313" key="8">
    <source>
        <dbReference type="Proteomes" id="UP000443582"/>
    </source>
</evidence>
<organism evidence="7 8">
    <name type="scientific">Halobacteriovorax vibrionivorans</name>
    <dbReference type="NCBI Taxonomy" id="2152716"/>
    <lineage>
        <taxon>Bacteria</taxon>
        <taxon>Pseudomonadati</taxon>
        <taxon>Bdellovibrionota</taxon>
        <taxon>Bacteriovoracia</taxon>
        <taxon>Bacteriovoracales</taxon>
        <taxon>Halobacteriovoraceae</taxon>
        <taxon>Halobacteriovorax</taxon>
    </lineage>
</organism>
<keyword evidence="8" id="KW-1185">Reference proteome</keyword>
<keyword evidence="4" id="KW-0028">Amino-acid biosynthesis</keyword>
<evidence type="ECO:0000256" key="1">
    <source>
        <dbReference type="ARBA" id="ARBA00005525"/>
    </source>
</evidence>
<evidence type="ECO:0000259" key="5">
    <source>
        <dbReference type="Pfam" id="PF03807"/>
    </source>
</evidence>
<reference evidence="8" key="1">
    <citation type="journal article" date="2019" name="Int. J. Syst. Evol. Microbiol.">
        <title>Halobacteriovorax valvorus sp. nov., a novel prokaryotic predator isolated from coastal seawater of China.</title>
        <authorList>
            <person name="Chen M.-X."/>
        </authorList>
    </citation>
    <scope>NUCLEOTIDE SEQUENCE [LARGE SCALE GENOMIC DNA]</scope>
    <source>
        <strain evidence="8">BL9</strain>
    </source>
</reference>
<dbReference type="InterPro" id="IPR029036">
    <property type="entry name" value="P5CR_dimer"/>
</dbReference>
<dbReference type="Gene3D" id="3.40.50.720">
    <property type="entry name" value="NAD(P)-binding Rossmann-like Domain"/>
    <property type="match status" value="1"/>
</dbReference>
<keyword evidence="3 4" id="KW-0560">Oxidoreductase</keyword>
<dbReference type="Proteomes" id="UP000443582">
    <property type="component" value="Unassembled WGS sequence"/>
</dbReference>
<dbReference type="Pfam" id="PF14748">
    <property type="entry name" value="P5CR_dimer"/>
    <property type="match status" value="1"/>
</dbReference>
<dbReference type="InterPro" id="IPR008927">
    <property type="entry name" value="6-PGluconate_DH-like_C_sf"/>
</dbReference>
<keyword evidence="2 4" id="KW-0521">NADP</keyword>
<feature type="domain" description="Pyrroline-5-carboxylate reductase catalytic N-terminal" evidence="5">
    <location>
        <begin position="3"/>
        <end position="96"/>
    </location>
</feature>
<comment type="caution">
    <text evidence="7">The sequence shown here is derived from an EMBL/GenBank/DDBJ whole genome shotgun (WGS) entry which is preliminary data.</text>
</comment>
<comment type="similarity">
    <text evidence="1 4">Belongs to the pyrroline-5-carboxylate reductase family.</text>
</comment>
<dbReference type="PANTHER" id="PTHR11645">
    <property type="entry name" value="PYRROLINE-5-CARBOXYLATE REDUCTASE"/>
    <property type="match status" value="1"/>
</dbReference>
<dbReference type="Pfam" id="PF03807">
    <property type="entry name" value="F420_oxidored"/>
    <property type="match status" value="1"/>
</dbReference>
<dbReference type="SUPFAM" id="SSF48179">
    <property type="entry name" value="6-phosphogluconate dehydrogenase C-terminal domain-like"/>
    <property type="match status" value="1"/>
</dbReference>
<dbReference type="RefSeq" id="WP_115360927.1">
    <property type="nucleotide sequence ID" value="NZ_QDKL01000002.1"/>
</dbReference>
<dbReference type="SUPFAM" id="SSF51735">
    <property type="entry name" value="NAD(P)-binding Rossmann-fold domains"/>
    <property type="match status" value="1"/>
</dbReference>
<gene>
    <name evidence="4" type="primary">proC</name>
    <name evidence="7" type="ORF">DAY19_07325</name>
</gene>